<dbReference type="AlphaFoldDB" id="A0A918VBN8"/>
<comment type="caution">
    <text evidence="2">The sequence shown here is derived from an EMBL/GenBank/DDBJ whole genome shotgun (WGS) entry which is preliminary data.</text>
</comment>
<organism evidence="2 3">
    <name type="scientific">Streptomyces echinoruber</name>
    <dbReference type="NCBI Taxonomy" id="68898"/>
    <lineage>
        <taxon>Bacteria</taxon>
        <taxon>Bacillati</taxon>
        <taxon>Actinomycetota</taxon>
        <taxon>Actinomycetes</taxon>
        <taxon>Kitasatosporales</taxon>
        <taxon>Streptomycetaceae</taxon>
        <taxon>Streptomyces</taxon>
    </lineage>
</organism>
<name>A0A918VBN8_9ACTN</name>
<dbReference type="RefSeq" id="WP_190057862.1">
    <property type="nucleotide sequence ID" value="NZ_BMWH01000010.1"/>
</dbReference>
<evidence type="ECO:0000313" key="2">
    <source>
        <dbReference type="EMBL" id="GGZ89247.1"/>
    </source>
</evidence>
<dbReference type="Pfam" id="PF14013">
    <property type="entry name" value="MT0933_antitox"/>
    <property type="match status" value="1"/>
</dbReference>
<dbReference type="Proteomes" id="UP000623010">
    <property type="component" value="Unassembled WGS sequence"/>
</dbReference>
<protein>
    <recommendedName>
        <fullName evidence="4">Antitoxin</fullName>
    </recommendedName>
</protein>
<evidence type="ECO:0000256" key="1">
    <source>
        <dbReference type="SAM" id="MobiDB-lite"/>
    </source>
</evidence>
<dbReference type="InterPro" id="IPR028037">
    <property type="entry name" value="Antitoxin_Rv0909/MT0933"/>
</dbReference>
<feature type="compositionally biased region" description="Basic and acidic residues" evidence="1">
    <location>
        <begin position="1"/>
        <end position="45"/>
    </location>
</feature>
<feature type="compositionally biased region" description="Gly residues" evidence="1">
    <location>
        <begin position="78"/>
        <end position="94"/>
    </location>
</feature>
<sequence>MRLLDNVKARMGPARDKVSDLAQRHGGKIEHGLDRAAKLVDEKTKGKYSRRIQAGTGKAKQAMDRLAHKSGPADTTGAPGGGPAGTREAPGGGPAAAPPPGTAPPTSSPDTPPSSPDTPTSSSEPPPPTS</sequence>
<keyword evidence="3" id="KW-1185">Reference proteome</keyword>
<evidence type="ECO:0008006" key="4">
    <source>
        <dbReference type="Google" id="ProtNLM"/>
    </source>
</evidence>
<reference evidence="2" key="2">
    <citation type="submission" date="2020-09" db="EMBL/GenBank/DDBJ databases">
        <authorList>
            <person name="Sun Q."/>
            <person name="Ohkuma M."/>
        </authorList>
    </citation>
    <scope>NUCLEOTIDE SEQUENCE</scope>
    <source>
        <strain evidence="2">JCM 5016</strain>
    </source>
</reference>
<gene>
    <name evidence="2" type="ORF">GCM10010389_29400</name>
</gene>
<dbReference type="EMBL" id="BMWH01000010">
    <property type="protein sequence ID" value="GGZ89247.1"/>
    <property type="molecule type" value="Genomic_DNA"/>
</dbReference>
<proteinExistence type="predicted"/>
<evidence type="ECO:0000313" key="3">
    <source>
        <dbReference type="Proteomes" id="UP000623010"/>
    </source>
</evidence>
<reference evidence="2" key="1">
    <citation type="journal article" date="2014" name="Int. J. Syst. Evol. Microbiol.">
        <title>Complete genome sequence of Corynebacterium casei LMG S-19264T (=DSM 44701T), isolated from a smear-ripened cheese.</title>
        <authorList>
            <consortium name="US DOE Joint Genome Institute (JGI-PGF)"/>
            <person name="Walter F."/>
            <person name="Albersmeier A."/>
            <person name="Kalinowski J."/>
            <person name="Ruckert C."/>
        </authorList>
    </citation>
    <scope>NUCLEOTIDE SEQUENCE</scope>
    <source>
        <strain evidence="2">JCM 5016</strain>
    </source>
</reference>
<feature type="compositionally biased region" description="Pro residues" evidence="1">
    <location>
        <begin position="96"/>
        <end position="116"/>
    </location>
</feature>
<feature type="region of interest" description="Disordered" evidence="1">
    <location>
        <begin position="1"/>
        <end position="130"/>
    </location>
</feature>
<accession>A0A918VBN8</accession>